<evidence type="ECO:0000259" key="8">
    <source>
        <dbReference type="Pfam" id="PF00881"/>
    </source>
</evidence>
<dbReference type="Proteomes" id="UP000198850">
    <property type="component" value="Unassembled WGS sequence"/>
</dbReference>
<dbReference type="AlphaFoldDB" id="A0A1H3XN35"/>
<reference evidence="9 10" key="1">
    <citation type="submission" date="2016-10" db="EMBL/GenBank/DDBJ databases">
        <authorList>
            <person name="de Groot N.N."/>
        </authorList>
    </citation>
    <scope>NUCLEOTIDE SEQUENCE [LARGE SCALE GENOMIC DNA]</scope>
    <source>
        <strain evidence="9 10">DSM 19033</strain>
    </source>
</reference>
<comment type="similarity">
    <text evidence="2">Belongs to the nitroreductase family.</text>
</comment>
<keyword evidence="10" id="KW-1185">Reference proteome</keyword>
<evidence type="ECO:0000256" key="3">
    <source>
        <dbReference type="ARBA" id="ARBA00022630"/>
    </source>
</evidence>
<evidence type="ECO:0000256" key="7">
    <source>
        <dbReference type="ARBA" id="ARBA00023027"/>
    </source>
</evidence>
<sequence>MKNDNIATEIHFRCDHEIVTHYIRQRKSIYADHYRSGRIPDAELKEILINSTWAPTHKMTEPWRFVVLTETELIKYGAYMCAYYQDLYMDIPDAEKRLAKYNYLKEYPLKAACMIAVIFARSTRVNIPEWEELAAVSCAVQNMAISATSFQIASYWATGGSAIDYVKTLGLAENETSLGLFFMGYTDESTLPARKRRTSIDEKVTWRS</sequence>
<evidence type="ECO:0000313" key="9">
    <source>
        <dbReference type="EMBL" id="SEA00321.1"/>
    </source>
</evidence>
<evidence type="ECO:0000313" key="10">
    <source>
        <dbReference type="Proteomes" id="UP000198850"/>
    </source>
</evidence>
<organism evidence="9 10">
    <name type="scientific">Pedobacter hartonius</name>
    <dbReference type="NCBI Taxonomy" id="425514"/>
    <lineage>
        <taxon>Bacteria</taxon>
        <taxon>Pseudomonadati</taxon>
        <taxon>Bacteroidota</taxon>
        <taxon>Sphingobacteriia</taxon>
        <taxon>Sphingobacteriales</taxon>
        <taxon>Sphingobacteriaceae</taxon>
        <taxon>Pedobacter</taxon>
    </lineage>
</organism>
<evidence type="ECO:0000256" key="2">
    <source>
        <dbReference type="ARBA" id="ARBA00007118"/>
    </source>
</evidence>
<keyword evidence="6" id="KW-0560">Oxidoreductase</keyword>
<dbReference type="InterPro" id="IPR000415">
    <property type="entry name" value="Nitroreductase-like"/>
</dbReference>
<dbReference type="SUPFAM" id="SSF55469">
    <property type="entry name" value="FMN-dependent nitroreductase-like"/>
    <property type="match status" value="1"/>
</dbReference>
<dbReference type="STRING" id="425514.SAMN05443550_101660"/>
<evidence type="ECO:0000256" key="1">
    <source>
        <dbReference type="ARBA" id="ARBA00001917"/>
    </source>
</evidence>
<proteinExistence type="inferred from homology"/>
<dbReference type="OrthoDB" id="9804207at2"/>
<evidence type="ECO:0000256" key="6">
    <source>
        <dbReference type="ARBA" id="ARBA00023002"/>
    </source>
</evidence>
<name>A0A1H3XN35_9SPHI</name>
<protein>
    <submittedName>
        <fullName evidence="9">Nitroreductase</fullName>
    </submittedName>
</protein>
<evidence type="ECO:0000256" key="5">
    <source>
        <dbReference type="ARBA" id="ARBA00022857"/>
    </source>
</evidence>
<dbReference type="CDD" id="cd02135">
    <property type="entry name" value="YdjA-like"/>
    <property type="match status" value="1"/>
</dbReference>
<dbReference type="InterPro" id="IPR029479">
    <property type="entry name" value="Nitroreductase"/>
</dbReference>
<gene>
    <name evidence="9" type="ORF">SAMN05443550_101660</name>
</gene>
<accession>A0A1H3XN35</accession>
<feature type="domain" description="Nitroreductase" evidence="8">
    <location>
        <begin position="23"/>
        <end position="185"/>
    </location>
</feature>
<dbReference type="Gene3D" id="3.40.109.10">
    <property type="entry name" value="NADH Oxidase"/>
    <property type="match status" value="1"/>
</dbReference>
<dbReference type="GO" id="GO:0016491">
    <property type="term" value="F:oxidoreductase activity"/>
    <property type="evidence" value="ECO:0007669"/>
    <property type="project" value="UniProtKB-KW"/>
</dbReference>
<dbReference type="PANTHER" id="PTHR43821">
    <property type="entry name" value="NAD(P)H NITROREDUCTASE YDJA-RELATED"/>
    <property type="match status" value="1"/>
</dbReference>
<dbReference type="Pfam" id="PF00881">
    <property type="entry name" value="Nitroreductase"/>
    <property type="match status" value="1"/>
</dbReference>
<dbReference type="RefSeq" id="WP_090555077.1">
    <property type="nucleotide sequence ID" value="NZ_FNRA01000001.1"/>
</dbReference>
<keyword evidence="4" id="KW-0288">FMN</keyword>
<dbReference type="PANTHER" id="PTHR43821:SF1">
    <property type="entry name" value="NAD(P)H NITROREDUCTASE YDJA-RELATED"/>
    <property type="match status" value="1"/>
</dbReference>
<dbReference type="InterPro" id="IPR026021">
    <property type="entry name" value="YdjA-like"/>
</dbReference>
<dbReference type="InterPro" id="IPR052530">
    <property type="entry name" value="NAD(P)H_nitroreductase"/>
</dbReference>
<keyword evidence="7" id="KW-0520">NAD</keyword>
<keyword evidence="5" id="KW-0521">NADP</keyword>
<evidence type="ECO:0000256" key="4">
    <source>
        <dbReference type="ARBA" id="ARBA00022643"/>
    </source>
</evidence>
<comment type="cofactor">
    <cofactor evidence="1">
        <name>FMN</name>
        <dbReference type="ChEBI" id="CHEBI:58210"/>
    </cofactor>
</comment>
<keyword evidence="3" id="KW-0285">Flavoprotein</keyword>
<dbReference type="EMBL" id="FNRA01000001">
    <property type="protein sequence ID" value="SEA00321.1"/>
    <property type="molecule type" value="Genomic_DNA"/>
</dbReference>